<protein>
    <recommendedName>
        <fullName evidence="7">TF-B3 domain-containing protein</fullName>
    </recommendedName>
</protein>
<proteinExistence type="predicted"/>
<comment type="caution">
    <text evidence="8">The sequence shown here is derived from an EMBL/GenBank/DDBJ whole genome shotgun (WGS) entry which is preliminary data.</text>
</comment>
<dbReference type="EMBL" id="JBBPBM010000220">
    <property type="protein sequence ID" value="KAK8500268.1"/>
    <property type="molecule type" value="Genomic_DNA"/>
</dbReference>
<dbReference type="PROSITE" id="PS50863">
    <property type="entry name" value="B3"/>
    <property type="match status" value="1"/>
</dbReference>
<reference evidence="8 9" key="1">
    <citation type="journal article" date="2024" name="G3 (Bethesda)">
        <title>Genome assembly of Hibiscus sabdariffa L. provides insights into metabolisms of medicinal natural products.</title>
        <authorList>
            <person name="Kim T."/>
        </authorList>
    </citation>
    <scope>NUCLEOTIDE SEQUENCE [LARGE SCALE GENOMIC DNA]</scope>
    <source>
        <strain evidence="8">TK-2024</strain>
        <tissue evidence="8">Old leaves</tissue>
    </source>
</reference>
<evidence type="ECO:0000313" key="8">
    <source>
        <dbReference type="EMBL" id="KAK8500268.1"/>
    </source>
</evidence>
<dbReference type="SMART" id="SM01019">
    <property type="entry name" value="B3"/>
    <property type="match status" value="1"/>
</dbReference>
<feature type="compositionally biased region" description="Polar residues" evidence="6">
    <location>
        <begin position="255"/>
        <end position="272"/>
    </location>
</feature>
<evidence type="ECO:0000256" key="1">
    <source>
        <dbReference type="ARBA" id="ARBA00004123"/>
    </source>
</evidence>
<dbReference type="InterPro" id="IPR003340">
    <property type="entry name" value="B3_DNA-bd"/>
</dbReference>
<keyword evidence="3" id="KW-0238">DNA-binding</keyword>
<dbReference type="InterPro" id="IPR044800">
    <property type="entry name" value="LEC2-like"/>
</dbReference>
<dbReference type="InterPro" id="IPR015300">
    <property type="entry name" value="DNA-bd_pseudobarrel_sf"/>
</dbReference>
<dbReference type="SUPFAM" id="SSF101936">
    <property type="entry name" value="DNA-binding pseudobarrel domain"/>
    <property type="match status" value="1"/>
</dbReference>
<keyword evidence="9" id="KW-1185">Reference proteome</keyword>
<feature type="region of interest" description="Disordered" evidence="6">
    <location>
        <begin position="253"/>
        <end position="292"/>
    </location>
</feature>
<evidence type="ECO:0000256" key="4">
    <source>
        <dbReference type="ARBA" id="ARBA00023163"/>
    </source>
</evidence>
<keyword evidence="4" id="KW-0804">Transcription</keyword>
<dbReference type="Gene3D" id="2.40.330.10">
    <property type="entry name" value="DNA-binding pseudobarrel domain"/>
    <property type="match status" value="1"/>
</dbReference>
<accession>A0ABR2B0S1</accession>
<evidence type="ECO:0000256" key="5">
    <source>
        <dbReference type="ARBA" id="ARBA00023242"/>
    </source>
</evidence>
<feature type="domain" description="TF-B3" evidence="7">
    <location>
        <begin position="313"/>
        <end position="414"/>
    </location>
</feature>
<organism evidence="8 9">
    <name type="scientific">Hibiscus sabdariffa</name>
    <name type="common">roselle</name>
    <dbReference type="NCBI Taxonomy" id="183260"/>
    <lineage>
        <taxon>Eukaryota</taxon>
        <taxon>Viridiplantae</taxon>
        <taxon>Streptophyta</taxon>
        <taxon>Embryophyta</taxon>
        <taxon>Tracheophyta</taxon>
        <taxon>Spermatophyta</taxon>
        <taxon>Magnoliopsida</taxon>
        <taxon>eudicotyledons</taxon>
        <taxon>Gunneridae</taxon>
        <taxon>Pentapetalae</taxon>
        <taxon>rosids</taxon>
        <taxon>malvids</taxon>
        <taxon>Malvales</taxon>
        <taxon>Malvaceae</taxon>
        <taxon>Malvoideae</taxon>
        <taxon>Hibiscus</taxon>
    </lineage>
</organism>
<name>A0ABR2B0S1_9ROSI</name>
<evidence type="ECO:0000259" key="7">
    <source>
        <dbReference type="PROSITE" id="PS50863"/>
    </source>
</evidence>
<evidence type="ECO:0000256" key="3">
    <source>
        <dbReference type="ARBA" id="ARBA00023125"/>
    </source>
</evidence>
<gene>
    <name evidence="8" type="ORF">V6N12_067433</name>
</gene>
<dbReference type="CDD" id="cd10017">
    <property type="entry name" value="B3_DNA"/>
    <property type="match status" value="1"/>
</dbReference>
<dbReference type="PANTHER" id="PTHR31140:SF74">
    <property type="entry name" value="B3 DOMAIN-CONTAINING TRANSCRIPTION FACTOR LEC2"/>
    <property type="match status" value="1"/>
</dbReference>
<comment type="subcellular location">
    <subcellularLocation>
        <location evidence="1">Nucleus</location>
    </subcellularLocation>
</comment>
<dbReference type="PANTHER" id="PTHR31140">
    <property type="entry name" value="B3 DOMAIN-CONTAINING TRANSCRIPTION FACTOR ABI3"/>
    <property type="match status" value="1"/>
</dbReference>
<dbReference type="Pfam" id="PF02362">
    <property type="entry name" value="B3"/>
    <property type="match status" value="1"/>
</dbReference>
<keyword evidence="5" id="KW-0539">Nucleus</keyword>
<feature type="region of interest" description="Disordered" evidence="6">
    <location>
        <begin position="113"/>
        <end position="144"/>
    </location>
</feature>
<evidence type="ECO:0000313" key="9">
    <source>
        <dbReference type="Proteomes" id="UP001472677"/>
    </source>
</evidence>
<evidence type="ECO:0000256" key="2">
    <source>
        <dbReference type="ARBA" id="ARBA00023015"/>
    </source>
</evidence>
<keyword evidence="2" id="KW-0805">Transcription regulation</keyword>
<dbReference type="Proteomes" id="UP001472677">
    <property type="component" value="Unassembled WGS sequence"/>
</dbReference>
<evidence type="ECO:0000256" key="6">
    <source>
        <dbReference type="SAM" id="MobiDB-lite"/>
    </source>
</evidence>
<sequence>MALIQRVRRYVLDVDSYRMRSIVEAHLNQRWRQHSHWSDGYPKTTFRRPLVSHLTTPLATSLTLCMQFHGLFLSPLHLLTRFSCLFHTWTHPNGSILHPHGLIEPRFLLTQNRKEEHSHTSALSSTSPSDHHHHHCTPLRSPSPSSHCTFLLMENSYMMPFFSTPTPTNSTSNMGCSPNSNSDLSTFEPMSSQFQHPPQLSPPYQTLQLPHRHAMEQPPMYPCFDFGAWKEQDRRIMDPYRTKLARVHRKLARQRSLSLQRNATSGGASTQGDARRLINNGAKPNTDMRQNNDTKKELYKFITPDNKRLRVLLRKELRNSDVGSLGRIVLPKRETEANLPTLSDKEGIQVRMKDVYSNNEWTLKYKFWVNNKSRMYVLENTGDFVKQNGLGIGDSLTLYEDESKNLYFSITKVATVVVESSQQYRNTVNNNNDDRHIYVASKDDEEASLELLMEQLKNKEPQEPNNFMSAFPMDAANNSHRTHPNDSQMQMSATSLGVMTRSVDDISINFDDCYGGLDMLPDVNHYNFSL</sequence>